<dbReference type="AlphaFoldDB" id="A0A803VN68"/>
<reference evidence="1" key="2">
    <citation type="submission" date="2025-08" db="UniProtKB">
        <authorList>
            <consortium name="Ensembl"/>
        </authorList>
    </citation>
    <scope>IDENTIFICATION</scope>
</reference>
<evidence type="ECO:0000313" key="2">
    <source>
        <dbReference type="Proteomes" id="UP000016665"/>
    </source>
</evidence>
<organism evidence="1 2">
    <name type="scientific">Ficedula albicollis</name>
    <name type="common">Collared flycatcher</name>
    <name type="synonym">Muscicapa albicollis</name>
    <dbReference type="NCBI Taxonomy" id="59894"/>
    <lineage>
        <taxon>Eukaryota</taxon>
        <taxon>Metazoa</taxon>
        <taxon>Chordata</taxon>
        <taxon>Craniata</taxon>
        <taxon>Vertebrata</taxon>
        <taxon>Euteleostomi</taxon>
        <taxon>Archelosauria</taxon>
        <taxon>Archosauria</taxon>
        <taxon>Dinosauria</taxon>
        <taxon>Saurischia</taxon>
        <taxon>Theropoda</taxon>
        <taxon>Coelurosauria</taxon>
        <taxon>Aves</taxon>
        <taxon>Neognathae</taxon>
        <taxon>Neoaves</taxon>
        <taxon>Telluraves</taxon>
        <taxon>Australaves</taxon>
        <taxon>Passeriformes</taxon>
        <taxon>Muscicapidae</taxon>
        <taxon>Ficedula</taxon>
    </lineage>
</organism>
<accession>A0A803VN68</accession>
<proteinExistence type="predicted"/>
<protein>
    <submittedName>
        <fullName evidence="1">Uncharacterized protein</fullName>
    </submittedName>
</protein>
<reference evidence="1 2" key="1">
    <citation type="journal article" date="2012" name="Nature">
        <title>The genomic landscape of species divergence in Ficedula flycatchers.</title>
        <authorList>
            <person name="Ellegren H."/>
            <person name="Smeds L."/>
            <person name="Burri R."/>
            <person name="Olason P.I."/>
            <person name="Backstrom N."/>
            <person name="Kawakami T."/>
            <person name="Kunstner A."/>
            <person name="Makinen H."/>
            <person name="Nadachowska-Brzyska K."/>
            <person name="Qvarnstrom A."/>
            <person name="Uebbing S."/>
            <person name="Wolf J.B."/>
        </authorList>
    </citation>
    <scope>NUCLEOTIDE SEQUENCE [LARGE SCALE GENOMIC DNA]</scope>
</reference>
<dbReference type="Proteomes" id="UP000016665">
    <property type="component" value="Chromosome 1"/>
</dbReference>
<reference evidence="1" key="3">
    <citation type="submission" date="2025-09" db="UniProtKB">
        <authorList>
            <consortium name="Ensembl"/>
        </authorList>
    </citation>
    <scope>IDENTIFICATION</scope>
</reference>
<name>A0A803VN68_FICAL</name>
<keyword evidence="2" id="KW-1185">Reference proteome</keyword>
<dbReference type="Ensembl" id="ENSFALT00000030233.1">
    <property type="protein sequence ID" value="ENSFALP00000024174.1"/>
    <property type="gene ID" value="ENSFALG00000023794.1"/>
</dbReference>
<evidence type="ECO:0000313" key="1">
    <source>
        <dbReference type="Ensembl" id="ENSFALP00000024174.1"/>
    </source>
</evidence>
<sequence>KKPTQHCIHPQEGEKKTYLTTRRHCSLKWQPYSVTANSEITPNYANFPAVSFIFTFQHCSYSYLTAHTCVVTLEPTTYSSQSKVLAQVISSTLTCTSVLCLFAKSNHPWKICQTYRKIFIAQ</sequence>